<dbReference type="AlphaFoldDB" id="A0A5C8NLV4"/>
<evidence type="ECO:0000313" key="3">
    <source>
        <dbReference type="Proteomes" id="UP000321571"/>
    </source>
</evidence>
<proteinExistence type="predicted"/>
<reference evidence="2 3" key="1">
    <citation type="submission" date="2019-06" db="EMBL/GenBank/DDBJ databases">
        <title>Aeromicrobium sp. nov., isolated from a maize field.</title>
        <authorList>
            <person name="Lin S.-Y."/>
            <person name="Tsai C.-F."/>
            <person name="Young C.-C."/>
        </authorList>
    </citation>
    <scope>NUCLEOTIDE SEQUENCE [LARGE SCALE GENOMIC DNA]</scope>
    <source>
        <strain evidence="2 3">CC-CFT486</strain>
    </source>
</reference>
<organism evidence="2 3">
    <name type="scientific">Aeromicrobium terrae</name>
    <dbReference type="NCBI Taxonomy" id="2498846"/>
    <lineage>
        <taxon>Bacteria</taxon>
        <taxon>Bacillati</taxon>
        <taxon>Actinomycetota</taxon>
        <taxon>Actinomycetes</taxon>
        <taxon>Propionibacteriales</taxon>
        <taxon>Nocardioidaceae</taxon>
        <taxon>Aeromicrobium</taxon>
    </lineage>
</organism>
<keyword evidence="1" id="KW-0812">Transmembrane</keyword>
<feature type="transmembrane region" description="Helical" evidence="1">
    <location>
        <begin position="24"/>
        <end position="46"/>
    </location>
</feature>
<keyword evidence="1" id="KW-1133">Transmembrane helix</keyword>
<evidence type="ECO:0000256" key="1">
    <source>
        <dbReference type="SAM" id="Phobius"/>
    </source>
</evidence>
<protein>
    <submittedName>
        <fullName evidence="2">Flp family type IVb pilin</fullName>
    </submittedName>
</protein>
<comment type="caution">
    <text evidence="2">The sequence shown here is derived from an EMBL/GenBank/DDBJ whole genome shotgun (WGS) entry which is preliminary data.</text>
</comment>
<dbReference type="EMBL" id="VDUX01000002">
    <property type="protein sequence ID" value="TXL62126.1"/>
    <property type="molecule type" value="Genomic_DNA"/>
</dbReference>
<dbReference type="Pfam" id="PF04964">
    <property type="entry name" value="Flp_Fap"/>
    <property type="match status" value="1"/>
</dbReference>
<sequence length="60" mass="6225">MFSHALAYVLSVLAAPKRDEEGATAVEYALVVGLVSLVVVAAVALFGPKIETFVNGVSFS</sequence>
<dbReference type="InterPro" id="IPR007047">
    <property type="entry name" value="Flp_Fap"/>
</dbReference>
<dbReference type="Proteomes" id="UP000321571">
    <property type="component" value="Unassembled WGS sequence"/>
</dbReference>
<gene>
    <name evidence="2" type="ORF">FHP06_05300</name>
</gene>
<evidence type="ECO:0000313" key="2">
    <source>
        <dbReference type="EMBL" id="TXL62126.1"/>
    </source>
</evidence>
<dbReference type="RefSeq" id="WP_147684517.1">
    <property type="nucleotide sequence ID" value="NZ_VDUX01000002.1"/>
</dbReference>
<keyword evidence="1" id="KW-0472">Membrane</keyword>
<name>A0A5C8NLV4_9ACTN</name>
<keyword evidence="3" id="KW-1185">Reference proteome</keyword>
<accession>A0A5C8NLV4</accession>